<keyword evidence="2" id="KW-0813">Transport</keyword>
<evidence type="ECO:0000313" key="5">
    <source>
        <dbReference type="Proteomes" id="UP000003490"/>
    </source>
</evidence>
<reference evidence="4 5" key="2">
    <citation type="submission" date="2007-08" db="EMBL/GenBank/DDBJ databases">
        <authorList>
            <person name="Fulton L."/>
            <person name="Clifton S."/>
            <person name="Fulton B."/>
            <person name="Xu J."/>
            <person name="Minx P."/>
            <person name="Pepin K.H."/>
            <person name="Johnson M."/>
            <person name="Thiruvilangam P."/>
            <person name="Bhonagiri V."/>
            <person name="Nash W.E."/>
            <person name="Wang C."/>
            <person name="Mardis E.R."/>
            <person name="Wilson R.K."/>
        </authorList>
    </citation>
    <scope>NUCLEOTIDE SEQUENCE [LARGE SCALE GENOMIC DNA]</scope>
    <source>
        <strain evidence="4 5">DSM 753</strain>
    </source>
</reference>
<feature type="transmembrane region" description="Helical" evidence="3">
    <location>
        <begin position="153"/>
        <end position="180"/>
    </location>
</feature>
<sequence length="193" mass="20286">MIIGLQLEESALKKDSIRNITVTAMFVALTIVLSQIAIPLPFTDVPLSLATLAVFLSGAVLGPARGAAAQGIYVVMGLAGLPVFANFSGGFARVLGPTGGYIWGYVVAALFIGLIISKAGRRFWAYPAAMVTGLAGCYALGTAWYMIYAQIDLWAALALCVVPFLVGDAIKIVLASVLAYRLRPMLNRMAASA</sequence>
<dbReference type="PANTHER" id="PTHR34295:SF1">
    <property type="entry name" value="BIOTIN TRANSPORTER BIOY"/>
    <property type="match status" value="1"/>
</dbReference>
<accession>A7VP39</accession>
<comment type="similarity">
    <text evidence="1 2">Belongs to the BioY family.</text>
</comment>
<feature type="transmembrane region" description="Helical" evidence="3">
    <location>
        <begin position="71"/>
        <end position="92"/>
    </location>
</feature>
<dbReference type="InterPro" id="IPR003784">
    <property type="entry name" value="BioY"/>
</dbReference>
<dbReference type="Gene3D" id="1.10.1760.20">
    <property type="match status" value="1"/>
</dbReference>
<dbReference type="GO" id="GO:0015225">
    <property type="term" value="F:biotin transmembrane transporter activity"/>
    <property type="evidence" value="ECO:0007669"/>
    <property type="project" value="UniProtKB-UniRule"/>
</dbReference>
<keyword evidence="2 3" id="KW-0472">Membrane</keyword>
<comment type="subcellular location">
    <subcellularLocation>
        <location evidence="2">Cell membrane</location>
        <topology evidence="2">Multi-pass membrane protein</topology>
    </subcellularLocation>
</comment>
<feature type="transmembrane region" description="Helical" evidence="3">
    <location>
        <begin position="123"/>
        <end position="147"/>
    </location>
</feature>
<feature type="transmembrane region" description="Helical" evidence="3">
    <location>
        <begin position="98"/>
        <end position="116"/>
    </location>
</feature>
<reference evidence="4 5" key="1">
    <citation type="submission" date="2007-08" db="EMBL/GenBank/DDBJ databases">
        <title>Draft genome sequence of Clostridium leptum (DSM 753).</title>
        <authorList>
            <person name="Sudarsanam P."/>
            <person name="Ley R."/>
            <person name="Guruge J."/>
            <person name="Turnbaugh P.J."/>
            <person name="Mahowald M."/>
            <person name="Liep D."/>
            <person name="Gordon J."/>
        </authorList>
    </citation>
    <scope>NUCLEOTIDE SEQUENCE [LARGE SCALE GENOMIC DNA]</scope>
    <source>
        <strain evidence="4 5">DSM 753</strain>
    </source>
</reference>
<evidence type="ECO:0000313" key="4">
    <source>
        <dbReference type="EMBL" id="EDO62919.1"/>
    </source>
</evidence>
<dbReference type="PANTHER" id="PTHR34295">
    <property type="entry name" value="BIOTIN TRANSPORTER BIOY"/>
    <property type="match status" value="1"/>
</dbReference>
<protein>
    <recommendedName>
        <fullName evidence="2">Biotin transporter</fullName>
    </recommendedName>
</protein>
<name>A7VP39_9FIRM</name>
<organism evidence="4 5">
    <name type="scientific">[Clostridium] leptum DSM 753</name>
    <dbReference type="NCBI Taxonomy" id="428125"/>
    <lineage>
        <taxon>Bacteria</taxon>
        <taxon>Bacillati</taxon>
        <taxon>Bacillota</taxon>
        <taxon>Clostridia</taxon>
        <taxon>Eubacteriales</taxon>
        <taxon>Oscillospiraceae</taxon>
        <taxon>Oscillospiraceae incertae sedis</taxon>
    </lineage>
</organism>
<evidence type="ECO:0000256" key="2">
    <source>
        <dbReference type="PIRNR" id="PIRNR016661"/>
    </source>
</evidence>
<dbReference type="Proteomes" id="UP000003490">
    <property type="component" value="Unassembled WGS sequence"/>
</dbReference>
<dbReference type="PIRSF" id="PIRSF016661">
    <property type="entry name" value="BioY"/>
    <property type="match status" value="1"/>
</dbReference>
<feature type="transmembrane region" description="Helical" evidence="3">
    <location>
        <begin position="20"/>
        <end position="40"/>
    </location>
</feature>
<keyword evidence="2" id="KW-1003">Cell membrane</keyword>
<dbReference type="HOGENOM" id="CLU_077931_3_0_9"/>
<evidence type="ECO:0000256" key="3">
    <source>
        <dbReference type="SAM" id="Phobius"/>
    </source>
</evidence>
<dbReference type="EMBL" id="ABCB02000011">
    <property type="protein sequence ID" value="EDO62919.1"/>
    <property type="molecule type" value="Genomic_DNA"/>
</dbReference>
<dbReference type="AlphaFoldDB" id="A7VP39"/>
<dbReference type="Pfam" id="PF02632">
    <property type="entry name" value="BioY"/>
    <property type="match status" value="1"/>
</dbReference>
<dbReference type="eggNOG" id="COG1268">
    <property type="taxonomic scope" value="Bacteria"/>
</dbReference>
<proteinExistence type="inferred from homology"/>
<comment type="caution">
    <text evidence="4">The sequence shown here is derived from an EMBL/GenBank/DDBJ whole genome shotgun (WGS) entry which is preliminary data.</text>
</comment>
<evidence type="ECO:0000256" key="1">
    <source>
        <dbReference type="ARBA" id="ARBA00010692"/>
    </source>
</evidence>
<keyword evidence="3" id="KW-1133">Transmembrane helix</keyword>
<gene>
    <name evidence="4" type="ORF">CLOLEP_00315</name>
</gene>
<feature type="transmembrane region" description="Helical" evidence="3">
    <location>
        <begin position="46"/>
        <end position="64"/>
    </location>
</feature>
<keyword evidence="3" id="KW-0812">Transmembrane</keyword>
<dbReference type="GO" id="GO:0005886">
    <property type="term" value="C:plasma membrane"/>
    <property type="evidence" value="ECO:0007669"/>
    <property type="project" value="UniProtKB-SubCell"/>
</dbReference>